<name>A0A554VPK4_9FLAO</name>
<protein>
    <submittedName>
        <fullName evidence="2">GPW/gp25 family protein</fullName>
    </submittedName>
</protein>
<sequence length="141" mass="16296">MDQNNEQSYLGKGWSFPPSFDQNKKEVDIVLGVKDIEQSLQILLSTRPGERLLRPSFGCNLDIMLFEPVTTTLITLVRDMVRKAILFYEARIDVNEIDINTENLNAGIILIDIDYTIRSTNSRFNFVYPFYLEEAIDISRI</sequence>
<comment type="caution">
    <text evidence="2">The sequence shown here is derived from an EMBL/GenBank/DDBJ whole genome shotgun (WGS) entry which is preliminary data.</text>
</comment>
<dbReference type="AlphaFoldDB" id="A0A554VPK4"/>
<evidence type="ECO:0000313" key="2">
    <source>
        <dbReference type="EMBL" id="TSE10411.1"/>
    </source>
</evidence>
<proteinExistence type="predicted"/>
<dbReference type="SUPFAM" id="SSF160719">
    <property type="entry name" value="gpW/gp25-like"/>
    <property type="match status" value="1"/>
</dbReference>
<dbReference type="Pfam" id="PF04965">
    <property type="entry name" value="GPW_gp25"/>
    <property type="match status" value="1"/>
</dbReference>
<reference evidence="2 3" key="1">
    <citation type="submission" date="2019-07" db="EMBL/GenBank/DDBJ databases">
        <title>The draft genome sequence of Aquimarina algiphila M91.</title>
        <authorList>
            <person name="Meng X."/>
        </authorList>
    </citation>
    <scope>NUCLEOTIDE SEQUENCE [LARGE SCALE GENOMIC DNA]</scope>
    <source>
        <strain evidence="2 3">M91</strain>
    </source>
</reference>
<keyword evidence="3" id="KW-1185">Reference proteome</keyword>
<dbReference type="RefSeq" id="WP_109433906.1">
    <property type="nucleotide sequence ID" value="NZ_CANLFO010000006.1"/>
</dbReference>
<dbReference type="Gene3D" id="3.10.450.40">
    <property type="match status" value="1"/>
</dbReference>
<evidence type="ECO:0000259" key="1">
    <source>
        <dbReference type="Pfam" id="PF04965"/>
    </source>
</evidence>
<dbReference type="OrthoDB" id="9802846at2"/>
<dbReference type="InterPro" id="IPR007048">
    <property type="entry name" value="IraD/Gp25-like"/>
</dbReference>
<gene>
    <name evidence="2" type="ORF">FOF46_05080</name>
</gene>
<accession>A0A554VPK4</accession>
<dbReference type="EMBL" id="VLNR01000007">
    <property type="protein sequence ID" value="TSE10411.1"/>
    <property type="molecule type" value="Genomic_DNA"/>
</dbReference>
<dbReference type="Proteomes" id="UP000318833">
    <property type="component" value="Unassembled WGS sequence"/>
</dbReference>
<evidence type="ECO:0000313" key="3">
    <source>
        <dbReference type="Proteomes" id="UP000318833"/>
    </source>
</evidence>
<feature type="domain" description="IraD/Gp25-like" evidence="1">
    <location>
        <begin position="34"/>
        <end position="121"/>
    </location>
</feature>
<organism evidence="2 3">
    <name type="scientific">Aquimarina algiphila</name>
    <dbReference type="NCBI Taxonomy" id="2047982"/>
    <lineage>
        <taxon>Bacteria</taxon>
        <taxon>Pseudomonadati</taxon>
        <taxon>Bacteroidota</taxon>
        <taxon>Flavobacteriia</taxon>
        <taxon>Flavobacteriales</taxon>
        <taxon>Flavobacteriaceae</taxon>
        <taxon>Aquimarina</taxon>
    </lineage>
</organism>